<name>A0A482YAQ0_9EURY</name>
<evidence type="ECO:0000313" key="1">
    <source>
        <dbReference type="EMBL" id="RZV05189.1"/>
    </source>
</evidence>
<proteinExistence type="predicted"/>
<reference evidence="1 2" key="1">
    <citation type="submission" date="2019-02" db="EMBL/GenBank/DDBJ databases">
        <title>Genomic Encyclopedia of Archaeal and Bacterial Type Strains, Phase II (KMG-II): from individual species to whole genera.</title>
        <authorList>
            <person name="Goeker M."/>
        </authorList>
    </citation>
    <scope>NUCLEOTIDE SEQUENCE [LARGE SCALE GENOMIC DNA]</scope>
    <source>
        <strain evidence="1 2">DSM 18328</strain>
    </source>
</reference>
<dbReference type="EMBL" id="SHMP01000010">
    <property type="protein sequence ID" value="RZV05189.1"/>
    <property type="molecule type" value="Genomic_DNA"/>
</dbReference>
<comment type="caution">
    <text evidence="1">The sequence shown here is derived from an EMBL/GenBank/DDBJ whole genome shotgun (WGS) entry which is preliminary data.</text>
</comment>
<accession>A0A482YAQ0</accession>
<dbReference type="RefSeq" id="WP_242611750.1">
    <property type="nucleotide sequence ID" value="NZ_SHMP01000010.1"/>
</dbReference>
<dbReference type="AlphaFoldDB" id="A0A482YAQ0"/>
<gene>
    <name evidence="1" type="ORF">BDK88_4210</name>
</gene>
<protein>
    <submittedName>
        <fullName evidence="1">Uncharacterized protein</fullName>
    </submittedName>
</protein>
<dbReference type="Proteomes" id="UP000291097">
    <property type="component" value="Unassembled WGS sequence"/>
</dbReference>
<organism evidence="1 2">
    <name type="scientific">Natrinema hispanicum</name>
    <dbReference type="NCBI Taxonomy" id="392421"/>
    <lineage>
        <taxon>Archaea</taxon>
        <taxon>Methanobacteriati</taxon>
        <taxon>Methanobacteriota</taxon>
        <taxon>Stenosarchaea group</taxon>
        <taxon>Halobacteria</taxon>
        <taxon>Halobacteriales</taxon>
        <taxon>Natrialbaceae</taxon>
        <taxon>Natrinema</taxon>
    </lineage>
</organism>
<sequence>MTDIQVRAWGRAVARDLADVLTAGDYDVVVFIGSETYVGALEGHFETLPAAVLTPWQTSDYVTGVGCGMAWCKDDAPRRPVFHR</sequence>
<evidence type="ECO:0000313" key="2">
    <source>
        <dbReference type="Proteomes" id="UP000291097"/>
    </source>
</evidence>